<dbReference type="AlphaFoldDB" id="A0A444JSI2"/>
<evidence type="ECO:0000313" key="2">
    <source>
        <dbReference type="EMBL" id="RWX56016.1"/>
    </source>
</evidence>
<organism evidence="2 3">
    <name type="scientific">Photobacterium chitinilyticum</name>
    <dbReference type="NCBI Taxonomy" id="2485123"/>
    <lineage>
        <taxon>Bacteria</taxon>
        <taxon>Pseudomonadati</taxon>
        <taxon>Pseudomonadota</taxon>
        <taxon>Gammaproteobacteria</taxon>
        <taxon>Vibrionales</taxon>
        <taxon>Vibrionaceae</taxon>
        <taxon>Photobacterium</taxon>
    </lineage>
</organism>
<evidence type="ECO:0000313" key="3">
    <source>
        <dbReference type="Proteomes" id="UP000287563"/>
    </source>
</evidence>
<sequence length="254" mass="28171">MNSVHFNVINWLALSPGLTDSSAWTTWSNDKQWPEHCDAVPATLIPAMMRRRMSSLSKIAMQAAMSLVDTHDTQVDYIVFASRHGELTRTVKLMHDILTGEDASPTAFSQSVHNTASGLYTIATKQAIPVASLGACENTLHAALIEVAAYLVEHPSHTVLLVDFDEPLPAPYQRFDAPNYQGYAFGMLLTGGNDIELAWEPQLSSHGTSNTDRALIEASKQAFPQSLDVLAHWVKNDSSWTIDSARARWHWKRK</sequence>
<dbReference type="Proteomes" id="UP000287563">
    <property type="component" value="Unassembled WGS sequence"/>
</dbReference>
<reference evidence="2 3" key="1">
    <citation type="submission" date="2018-11" db="EMBL/GenBank/DDBJ databases">
        <title>Photobacterium sp. BEI247 sp. nov., a marine bacterium isolated from Yongle Blue Hole in the South China Sea.</title>
        <authorList>
            <person name="Wang X."/>
        </authorList>
    </citation>
    <scope>NUCLEOTIDE SEQUENCE [LARGE SCALE GENOMIC DNA]</scope>
    <source>
        <strain evidence="3">BEI247</strain>
    </source>
</reference>
<gene>
    <name evidence="2" type="ORF">EDI28_06905</name>
</gene>
<name>A0A444JSI2_9GAMM</name>
<dbReference type="Pfam" id="PF13723">
    <property type="entry name" value="Ketoacyl-synt_2"/>
    <property type="match status" value="1"/>
</dbReference>
<dbReference type="RefSeq" id="WP_128783107.1">
    <property type="nucleotide sequence ID" value="NZ_RJLM01000002.1"/>
</dbReference>
<keyword evidence="3" id="KW-1185">Reference proteome</keyword>
<feature type="domain" description="Beta-ketoacyl synthase-like N-terminal" evidence="1">
    <location>
        <begin position="24"/>
        <end position="252"/>
    </location>
</feature>
<comment type="caution">
    <text evidence="2">The sequence shown here is derived from an EMBL/GenBank/DDBJ whole genome shotgun (WGS) entry which is preliminary data.</text>
</comment>
<dbReference type="InterPro" id="IPR014030">
    <property type="entry name" value="Ketoacyl_synth_N"/>
</dbReference>
<dbReference type="OrthoDB" id="9798676at2"/>
<protein>
    <submittedName>
        <fullName evidence="2">3-oxoacyl-ACP synthase</fullName>
    </submittedName>
</protein>
<proteinExistence type="predicted"/>
<dbReference type="EMBL" id="RJLM01000002">
    <property type="protein sequence ID" value="RWX56016.1"/>
    <property type="molecule type" value="Genomic_DNA"/>
</dbReference>
<evidence type="ECO:0000259" key="1">
    <source>
        <dbReference type="Pfam" id="PF13723"/>
    </source>
</evidence>
<accession>A0A444JSI2</accession>